<evidence type="ECO:0000313" key="2">
    <source>
        <dbReference type="EMBL" id="TDD91958.1"/>
    </source>
</evidence>
<feature type="transmembrane region" description="Helical" evidence="1">
    <location>
        <begin position="6"/>
        <end position="27"/>
    </location>
</feature>
<feature type="transmembrane region" description="Helical" evidence="1">
    <location>
        <begin position="60"/>
        <end position="79"/>
    </location>
</feature>
<dbReference type="Proteomes" id="UP000294723">
    <property type="component" value="Unassembled WGS sequence"/>
</dbReference>
<name>A0A4R5BXL3_9PSEU</name>
<dbReference type="AlphaFoldDB" id="A0A4R5BXL3"/>
<comment type="caution">
    <text evidence="2">The sequence shown here is derived from an EMBL/GenBank/DDBJ whole genome shotgun (WGS) entry which is preliminary data.</text>
</comment>
<dbReference type="RefSeq" id="WP_132681205.1">
    <property type="nucleotide sequence ID" value="NZ_SMLA01000004.1"/>
</dbReference>
<gene>
    <name evidence="2" type="ORF">E1202_04290</name>
</gene>
<feature type="transmembrane region" description="Helical" evidence="1">
    <location>
        <begin position="34"/>
        <end position="54"/>
    </location>
</feature>
<keyword evidence="1" id="KW-0472">Membrane</keyword>
<accession>A0A4R5BXL3</accession>
<evidence type="ECO:0000313" key="3">
    <source>
        <dbReference type="Proteomes" id="UP000294723"/>
    </source>
</evidence>
<keyword evidence="3" id="KW-1185">Reference proteome</keyword>
<keyword evidence="1" id="KW-1133">Transmembrane helix</keyword>
<keyword evidence="1" id="KW-0812">Transmembrane</keyword>
<protein>
    <submittedName>
        <fullName evidence="2">Uncharacterized protein</fullName>
    </submittedName>
</protein>
<reference evidence="2 3" key="1">
    <citation type="submission" date="2019-03" db="EMBL/GenBank/DDBJ databases">
        <title>Draft genome sequences of novel Actinobacteria.</title>
        <authorList>
            <person name="Sahin N."/>
            <person name="Ay H."/>
            <person name="Saygin H."/>
        </authorList>
    </citation>
    <scope>NUCLEOTIDE SEQUENCE [LARGE SCALE GENOMIC DNA]</scope>
    <source>
        <strain evidence="2 3">5K548</strain>
    </source>
</reference>
<proteinExistence type="predicted"/>
<sequence length="94" mass="9493">MKTLVIGLFSLVLELAVVVVLPLVLLVVAGLLRFTVVTVLPVVGLFALAVASGIARTVGVGLFGVGVVLRLVMAAVDAVGARVPAPRLPVGVGR</sequence>
<organism evidence="2 3">
    <name type="scientific">Saccharopolyspora karakumensis</name>
    <dbReference type="NCBI Taxonomy" id="2530386"/>
    <lineage>
        <taxon>Bacteria</taxon>
        <taxon>Bacillati</taxon>
        <taxon>Actinomycetota</taxon>
        <taxon>Actinomycetes</taxon>
        <taxon>Pseudonocardiales</taxon>
        <taxon>Pseudonocardiaceae</taxon>
        <taxon>Saccharopolyspora</taxon>
    </lineage>
</organism>
<evidence type="ECO:0000256" key="1">
    <source>
        <dbReference type="SAM" id="Phobius"/>
    </source>
</evidence>
<dbReference type="EMBL" id="SMLA01000004">
    <property type="protein sequence ID" value="TDD91958.1"/>
    <property type="molecule type" value="Genomic_DNA"/>
</dbReference>